<evidence type="ECO:0000313" key="1">
    <source>
        <dbReference type="EMBL" id="AAG02748.1"/>
    </source>
</evidence>
<dbReference type="KEGG" id="vg:1494632"/>
<organism evidence="1 2">
    <name type="scientific">Amsacta moorei entomopoxvirus</name>
    <name type="common">AmEPV</name>
    <dbReference type="NCBI Taxonomy" id="28321"/>
    <lineage>
        <taxon>Viruses</taxon>
        <taxon>Varidnaviria</taxon>
        <taxon>Bamfordvirae</taxon>
        <taxon>Nucleocytoviricota</taxon>
        <taxon>Pokkesviricetes</taxon>
        <taxon>Chitovirales</taxon>
        <taxon>Poxviridae</taxon>
        <taxon>Entomopoxvirinae</taxon>
        <taxon>Betaentomopoxvirus</taxon>
    </lineage>
</organism>
<organismHost>
    <name type="scientific">Amsacta</name>
    <dbReference type="NCBI Taxonomy" id="340055"/>
</organismHost>
<dbReference type="EMBL" id="AF250284">
    <property type="protein sequence ID" value="AAG02748.1"/>
    <property type="molecule type" value="Genomic_DNA"/>
</dbReference>
<evidence type="ECO:0000313" key="2">
    <source>
        <dbReference type="Proteomes" id="UP000000872"/>
    </source>
</evidence>
<name>Q9EN06_AMEPV</name>
<dbReference type="GeneID" id="1494632"/>
<keyword evidence="2" id="KW-1185">Reference proteome</keyword>
<proteinExistence type="predicted"/>
<reference evidence="1 2" key="1">
    <citation type="journal article" date="2000" name="Virology">
        <title>Complete genomic sequence of the Amsacta moorei entomopoxvirus: analysis and comparison with other poxviruses.</title>
        <authorList>
            <person name="Bawden A.L."/>
            <person name="Glassberg K.J."/>
            <person name="Diggans J."/>
            <person name="Shaw R."/>
            <person name="Farmerie W."/>
            <person name="Moyer R.W."/>
        </authorList>
    </citation>
    <scope>NUCLEOTIDE SEQUENCE [LARGE SCALE GENOMIC DNA]</scope>
</reference>
<protein>
    <submittedName>
        <fullName evidence="1">AMV042</fullName>
    </submittedName>
</protein>
<dbReference type="RefSeq" id="NP_064824.1">
    <property type="nucleotide sequence ID" value="NC_002520.1"/>
</dbReference>
<accession>Q9EN06</accession>
<sequence length="116" mass="14133">MLILRNIDYKNIFMFSKKNYTNWTIFHNLDIDNNEYNINDIYNTFVKYVHKIIKKKILNIKNQPASDEEKENFLNVLSLNPPVTFDSINNILIFNERLELSEIYYLFTYFNPFVEY</sequence>
<gene>
    <name evidence="1" type="primary">AMV042</name>
</gene>
<dbReference type="Proteomes" id="UP000000872">
    <property type="component" value="Segment"/>
</dbReference>